<dbReference type="CDD" id="cd06588">
    <property type="entry name" value="PhnB_like"/>
    <property type="match status" value="2"/>
</dbReference>
<feature type="domain" description="PhnB-like" evidence="1">
    <location>
        <begin position="149"/>
        <end position="268"/>
    </location>
</feature>
<dbReference type="Gene3D" id="3.30.720.110">
    <property type="match status" value="1"/>
</dbReference>
<dbReference type="InterPro" id="IPR029068">
    <property type="entry name" value="Glyas_Bleomycin-R_OHBP_Dase"/>
</dbReference>
<comment type="caution">
    <text evidence="2">The sequence shown here is derived from an EMBL/GenBank/DDBJ whole genome shotgun (WGS) entry which is preliminary data.</text>
</comment>
<dbReference type="Pfam" id="PF06983">
    <property type="entry name" value="3-dmu-9_3-mt"/>
    <property type="match status" value="2"/>
</dbReference>
<keyword evidence="3" id="KW-1185">Reference proteome</keyword>
<dbReference type="PANTHER" id="PTHR33990">
    <property type="entry name" value="PROTEIN YJDN-RELATED"/>
    <property type="match status" value="1"/>
</dbReference>
<dbReference type="SUPFAM" id="SSF54593">
    <property type="entry name" value="Glyoxalase/Bleomycin resistance protein/Dihydroxybiphenyl dioxygenase"/>
    <property type="match status" value="2"/>
</dbReference>
<gene>
    <name evidence="2" type="ORF">GCM10025781_19060</name>
</gene>
<evidence type="ECO:0000259" key="1">
    <source>
        <dbReference type="Pfam" id="PF06983"/>
    </source>
</evidence>
<reference evidence="3" key="1">
    <citation type="journal article" date="2019" name="Int. J. Syst. Evol. Microbiol.">
        <title>The Global Catalogue of Microorganisms (GCM) 10K type strain sequencing project: providing services to taxonomists for standard genome sequencing and annotation.</title>
        <authorList>
            <consortium name="The Broad Institute Genomics Platform"/>
            <consortium name="The Broad Institute Genome Sequencing Center for Infectious Disease"/>
            <person name="Wu L."/>
            <person name="Ma J."/>
        </authorList>
    </citation>
    <scope>NUCLEOTIDE SEQUENCE [LARGE SCALE GENOMIC DNA]</scope>
    <source>
        <strain evidence="3">JCM 18958</strain>
    </source>
</reference>
<name>A0ABP8X600_9MICC</name>
<dbReference type="Proteomes" id="UP001501446">
    <property type="component" value="Unassembled WGS sequence"/>
</dbReference>
<dbReference type="EMBL" id="BAABLN010000029">
    <property type="protein sequence ID" value="GAA4700872.1"/>
    <property type="molecule type" value="Genomic_DNA"/>
</dbReference>
<dbReference type="InterPro" id="IPR028973">
    <property type="entry name" value="PhnB-like"/>
</dbReference>
<evidence type="ECO:0000313" key="3">
    <source>
        <dbReference type="Proteomes" id="UP001501446"/>
    </source>
</evidence>
<accession>A0ABP8X600</accession>
<feature type="domain" description="PhnB-like" evidence="1">
    <location>
        <begin position="2"/>
        <end position="136"/>
    </location>
</feature>
<organism evidence="2 3">
    <name type="scientific">Kocuria gwangalliensis</name>
    <dbReference type="NCBI Taxonomy" id="501592"/>
    <lineage>
        <taxon>Bacteria</taxon>
        <taxon>Bacillati</taxon>
        <taxon>Actinomycetota</taxon>
        <taxon>Actinomycetes</taxon>
        <taxon>Micrococcales</taxon>
        <taxon>Micrococcaceae</taxon>
        <taxon>Kocuria</taxon>
    </lineage>
</organism>
<evidence type="ECO:0000313" key="2">
    <source>
        <dbReference type="EMBL" id="GAA4700872.1"/>
    </source>
</evidence>
<sequence>MQKIVPNLWFQGNAAEGVEFYEHALPNTHVVGSSDYPTEGLLEFQKDFAGELLTAVLEIEGYQVLLINAGEEFTPNPAISFLLNFDPSRDENAKATLQRVWDRLSPGSTTLMPLDTYPFSEYYGWVQDRYGVSWQLMLTNPEGEPRPFVTPSLMFGGPAQNHAKQAVEYYTGVFGDTKPGAFMPYADQTGPAGPGAVMYSDFTLEGQWFSAMDSGVTQDFSFTPGVSLMVNCNDQDEIDRFWEALSAVPEAEQCGWCTDQFGVSWQIVPVDIDDLIKQPGAFERMLTMKKLDIAQLRGD</sequence>
<dbReference type="Gene3D" id="3.30.720.100">
    <property type="match status" value="1"/>
</dbReference>
<proteinExistence type="predicted"/>
<dbReference type="RefSeq" id="WP_345311336.1">
    <property type="nucleotide sequence ID" value="NZ_BAABLN010000029.1"/>
</dbReference>
<protein>
    <submittedName>
        <fullName evidence="2">VOC family protein</fullName>
    </submittedName>
</protein>
<dbReference type="Gene3D" id="3.10.180.10">
    <property type="entry name" value="2,3-Dihydroxybiphenyl 1,2-Dioxygenase, domain 1"/>
    <property type="match status" value="1"/>
</dbReference>